<evidence type="ECO:0000313" key="8">
    <source>
        <dbReference type="EMBL" id="EDM27736.1"/>
    </source>
</evidence>
<keyword evidence="5" id="KW-0472">Membrane</keyword>
<comment type="similarity">
    <text evidence="2">Belongs to the bacterial solute-binding protein 1 family.</text>
</comment>
<organism evidence="8 9">
    <name type="scientific">Lentisphaera araneosa HTCC2155</name>
    <dbReference type="NCBI Taxonomy" id="313628"/>
    <lineage>
        <taxon>Bacteria</taxon>
        <taxon>Pseudomonadati</taxon>
        <taxon>Lentisphaerota</taxon>
        <taxon>Lentisphaeria</taxon>
        <taxon>Lentisphaerales</taxon>
        <taxon>Lentisphaeraceae</taxon>
        <taxon>Lentisphaera</taxon>
    </lineage>
</organism>
<dbReference type="EMBL" id="ABCK01000007">
    <property type="protein sequence ID" value="EDM27736.1"/>
    <property type="molecule type" value="Genomic_DNA"/>
</dbReference>
<proteinExistence type="inferred from homology"/>
<dbReference type="PANTHER" id="PTHR43649">
    <property type="entry name" value="ARABINOSE-BINDING PROTEIN-RELATED"/>
    <property type="match status" value="1"/>
</dbReference>
<dbReference type="InterPro" id="IPR006059">
    <property type="entry name" value="SBP"/>
</dbReference>
<keyword evidence="4" id="KW-0732">Signal</keyword>
<dbReference type="GO" id="GO:0042597">
    <property type="term" value="C:periplasmic space"/>
    <property type="evidence" value="ECO:0007669"/>
    <property type="project" value="UniProtKB-SubCell"/>
</dbReference>
<keyword evidence="6" id="KW-0564">Palmitate</keyword>
<dbReference type="eggNOG" id="COG1653">
    <property type="taxonomic scope" value="Bacteria"/>
</dbReference>
<dbReference type="PANTHER" id="PTHR43649:SF33">
    <property type="entry name" value="POLYGALACTURONAN_RHAMNOGALACTURONAN-BINDING PROTEIN YTCQ"/>
    <property type="match status" value="1"/>
</dbReference>
<sequence length="427" mass="48059">LTLSILLFSFVSTAAEPVKIWISSVQDKQYYEEMVNRYKKIDPSFNAEISAFGFMEMPDKLSVAMKTGIGTPDIVQLDEVVYSMFLRGPAPFLDLADRVKKADIAKDFHPQRLALFSQDKAIYGLPQSISAYLIFYRKDLFEEFGISASDIQTWDDFTTLGKDLAAEGQKFLPLDPSYFEVLLRQRGGRLFDEKGNAFPDFDLAVDTLQFLADMQKNKVAVMPDRGTIFDPVFFSGDVENNEVLAIIGADWYGLDMIQSFCPSLEGKWGIATLPKWTDKKTKKSFKSATFAGQGLMIYKGSKNVDKSWGFMQWVMTDKEANVARFVNRNSFPAYKPAWSDARLLATNSYFPHESLGATVLSVSTDLPMINMNAKRGMCVFLMREKYFASVMMGYQTAEEALKELKTMLDKGASMGGKGPDDKDPKDK</sequence>
<evidence type="ECO:0000313" key="9">
    <source>
        <dbReference type="Proteomes" id="UP000004947"/>
    </source>
</evidence>
<comment type="caution">
    <text evidence="8">The sequence shown here is derived from an EMBL/GenBank/DDBJ whole genome shotgun (WGS) entry which is preliminary data.</text>
</comment>
<feature type="non-terminal residue" evidence="8">
    <location>
        <position position="1"/>
    </location>
</feature>
<name>A6DK38_9BACT</name>
<gene>
    <name evidence="8" type="ORF">LNTAR_00005</name>
</gene>
<evidence type="ECO:0000256" key="7">
    <source>
        <dbReference type="ARBA" id="ARBA00023288"/>
    </source>
</evidence>
<protein>
    <submittedName>
        <fullName evidence="8">AraN</fullName>
    </submittedName>
</protein>
<keyword evidence="9" id="KW-1185">Reference proteome</keyword>
<dbReference type="Pfam" id="PF01547">
    <property type="entry name" value="SBP_bac_1"/>
    <property type="match status" value="1"/>
</dbReference>
<accession>A6DK38</accession>
<comment type="subcellular location">
    <subcellularLocation>
        <location evidence="1">Periplasm</location>
    </subcellularLocation>
</comment>
<evidence type="ECO:0000256" key="4">
    <source>
        <dbReference type="ARBA" id="ARBA00022729"/>
    </source>
</evidence>
<evidence type="ECO:0000256" key="6">
    <source>
        <dbReference type="ARBA" id="ARBA00023139"/>
    </source>
</evidence>
<dbReference type="SUPFAM" id="SSF53850">
    <property type="entry name" value="Periplasmic binding protein-like II"/>
    <property type="match status" value="1"/>
</dbReference>
<keyword evidence="3" id="KW-1003">Cell membrane</keyword>
<reference evidence="8 9" key="1">
    <citation type="journal article" date="2010" name="J. Bacteriol.">
        <title>Genome sequence of Lentisphaera araneosa HTCC2155T, the type species of the order Lentisphaerales in the phylum Lentisphaerae.</title>
        <authorList>
            <person name="Thrash J.C."/>
            <person name="Cho J.C."/>
            <person name="Vergin K.L."/>
            <person name="Morris R.M."/>
            <person name="Giovannoni S.J."/>
        </authorList>
    </citation>
    <scope>NUCLEOTIDE SEQUENCE [LARGE SCALE GENOMIC DNA]</scope>
    <source>
        <strain evidence="8 9">HTCC2155</strain>
    </source>
</reference>
<dbReference type="RefSeq" id="WP_007278253.1">
    <property type="nucleotide sequence ID" value="NZ_ABCK01000007.1"/>
</dbReference>
<evidence type="ECO:0000256" key="1">
    <source>
        <dbReference type="ARBA" id="ARBA00004418"/>
    </source>
</evidence>
<keyword evidence="7" id="KW-0449">Lipoprotein</keyword>
<dbReference type="STRING" id="313628.LNTAR_00005"/>
<evidence type="ECO:0000256" key="2">
    <source>
        <dbReference type="ARBA" id="ARBA00008520"/>
    </source>
</evidence>
<evidence type="ECO:0000256" key="3">
    <source>
        <dbReference type="ARBA" id="ARBA00022475"/>
    </source>
</evidence>
<dbReference type="AlphaFoldDB" id="A6DK38"/>
<dbReference type="Gene3D" id="3.40.190.10">
    <property type="entry name" value="Periplasmic binding protein-like II"/>
    <property type="match status" value="1"/>
</dbReference>
<dbReference type="InterPro" id="IPR050490">
    <property type="entry name" value="Bact_solute-bd_prot1"/>
</dbReference>
<evidence type="ECO:0000256" key="5">
    <source>
        <dbReference type="ARBA" id="ARBA00023136"/>
    </source>
</evidence>
<dbReference type="Proteomes" id="UP000004947">
    <property type="component" value="Unassembled WGS sequence"/>
</dbReference>